<name>A0A9X2JHF5_9BACT</name>
<dbReference type="PANTHER" id="PTHR39339:SF1">
    <property type="entry name" value="CHAD DOMAIN-CONTAINING PROTEIN"/>
    <property type="match status" value="1"/>
</dbReference>
<comment type="caution">
    <text evidence="2">The sequence shown here is derived from an EMBL/GenBank/DDBJ whole genome shotgun (WGS) entry which is preliminary data.</text>
</comment>
<dbReference type="AlphaFoldDB" id="A0A9X2JHF5"/>
<organism evidence="2 3">
    <name type="scientific">Aeoliella straminimaris</name>
    <dbReference type="NCBI Taxonomy" id="2954799"/>
    <lineage>
        <taxon>Bacteria</taxon>
        <taxon>Pseudomonadati</taxon>
        <taxon>Planctomycetota</taxon>
        <taxon>Planctomycetia</taxon>
        <taxon>Pirellulales</taxon>
        <taxon>Lacipirellulaceae</taxon>
        <taxon>Aeoliella</taxon>
    </lineage>
</organism>
<dbReference type="Proteomes" id="UP001155241">
    <property type="component" value="Unassembled WGS sequence"/>
</dbReference>
<evidence type="ECO:0000313" key="2">
    <source>
        <dbReference type="EMBL" id="MCO6044578.1"/>
    </source>
</evidence>
<dbReference type="RefSeq" id="WP_252852688.1">
    <property type="nucleotide sequence ID" value="NZ_JAMXLR010000036.1"/>
</dbReference>
<dbReference type="InterPro" id="IPR007899">
    <property type="entry name" value="CHAD_dom"/>
</dbReference>
<dbReference type="SMART" id="SM00880">
    <property type="entry name" value="CHAD"/>
    <property type="match status" value="1"/>
</dbReference>
<dbReference type="EMBL" id="JAMXLR010000036">
    <property type="protein sequence ID" value="MCO6044578.1"/>
    <property type="molecule type" value="Genomic_DNA"/>
</dbReference>
<reference evidence="2" key="1">
    <citation type="submission" date="2022-06" db="EMBL/GenBank/DDBJ databases">
        <title>Aeoliella straminimaris, a novel planctomycete from sediments.</title>
        <authorList>
            <person name="Vitorino I.R."/>
            <person name="Lage O.M."/>
        </authorList>
    </citation>
    <scope>NUCLEOTIDE SEQUENCE</scope>
    <source>
        <strain evidence="2">ICT_H6.2</strain>
    </source>
</reference>
<dbReference type="PANTHER" id="PTHR39339">
    <property type="entry name" value="SLR1444 PROTEIN"/>
    <property type="match status" value="1"/>
</dbReference>
<proteinExistence type="predicted"/>
<keyword evidence="3" id="KW-1185">Reference proteome</keyword>
<dbReference type="InterPro" id="IPR038186">
    <property type="entry name" value="CHAD_dom_sf"/>
</dbReference>
<evidence type="ECO:0000313" key="3">
    <source>
        <dbReference type="Proteomes" id="UP001155241"/>
    </source>
</evidence>
<accession>A0A9X2JHF5</accession>
<protein>
    <submittedName>
        <fullName evidence="2">CHAD domain-containing protein</fullName>
    </submittedName>
</protein>
<feature type="domain" description="CHAD" evidence="1">
    <location>
        <begin position="8"/>
        <end position="286"/>
    </location>
</feature>
<sequence>MGYCIEPGEPLGPAIKRIANEQIERAMVEVNNAAEDRNHAIHQVRKHCKKLRGLLRLVRPGIDFYKGENRAFRDAARPLSEARDWEAMAETYDMVMDHYEDEVERSDFAHIRRALTIEKQNIVNTDEMGERLCAFHAKMVDTQQRVEDWSLEKSPGKSIQKGVAKTYGRATNAMAAAYDDPTPDRFHQWRKRAKYHWYHARLLEELWPAMVKPYRREVKQVSSALGDHHDLAILAGKLNSEPELFGGGHDVEQLAKLADDMRANIEHELRCRGRRLFAFKPKQVGKLARRTFEGNVHDLVVA</sequence>
<gene>
    <name evidence="2" type="ORF">NG895_11735</name>
</gene>
<dbReference type="Gene3D" id="1.40.20.10">
    <property type="entry name" value="CHAD domain"/>
    <property type="match status" value="1"/>
</dbReference>
<evidence type="ECO:0000259" key="1">
    <source>
        <dbReference type="PROSITE" id="PS51708"/>
    </source>
</evidence>
<dbReference type="PROSITE" id="PS51708">
    <property type="entry name" value="CHAD"/>
    <property type="match status" value="1"/>
</dbReference>
<dbReference type="Pfam" id="PF05235">
    <property type="entry name" value="CHAD"/>
    <property type="match status" value="1"/>
</dbReference>